<dbReference type="PANTHER" id="PTHR40079:SF4">
    <property type="entry name" value="GH26 DOMAIN-CONTAINING PROTEIN-RELATED"/>
    <property type="match status" value="1"/>
</dbReference>
<evidence type="ECO:0000259" key="8">
    <source>
        <dbReference type="PROSITE" id="PS51764"/>
    </source>
</evidence>
<dbReference type="InterPro" id="IPR022790">
    <property type="entry name" value="GH26_dom"/>
</dbReference>
<reference evidence="9 10" key="1">
    <citation type="submission" date="2019-03" db="EMBL/GenBank/DDBJ databases">
        <title>Single cell metagenomics reveals metabolic interactions within the superorganism composed of flagellate Streblomastix strix and complex community of Bacteroidetes bacteria on its surface.</title>
        <authorList>
            <person name="Treitli S.C."/>
            <person name="Kolisko M."/>
            <person name="Husnik F."/>
            <person name="Keeling P."/>
            <person name="Hampl V."/>
        </authorList>
    </citation>
    <scope>NUCLEOTIDE SEQUENCE [LARGE SCALE GENOMIC DNA]</scope>
    <source>
        <strain evidence="9">St1</strain>
    </source>
</reference>
<dbReference type="Pfam" id="PF02156">
    <property type="entry name" value="Glyco_hydro_26"/>
    <property type="match status" value="1"/>
</dbReference>
<comment type="caution">
    <text evidence="9">The sequence shown here is derived from an EMBL/GenBank/DDBJ whole genome shotgun (WGS) entry which is preliminary data.</text>
</comment>
<dbReference type="SUPFAM" id="SSF51445">
    <property type="entry name" value="(Trans)glycosidases"/>
    <property type="match status" value="1"/>
</dbReference>
<accession>A0A5M8NUX2</accession>
<evidence type="ECO:0000313" key="10">
    <source>
        <dbReference type="Proteomes" id="UP000324575"/>
    </source>
</evidence>
<dbReference type="EC" id="3.2.1.78" evidence="9"/>
<feature type="binding site" evidence="5">
    <location>
        <position position="212"/>
    </location>
    <ligand>
        <name>substrate</name>
    </ligand>
</feature>
<dbReference type="InterPro" id="IPR016714">
    <property type="entry name" value="MANB/E"/>
</dbReference>
<dbReference type="PANTHER" id="PTHR40079">
    <property type="entry name" value="MANNAN ENDO-1,4-BETA-MANNOSIDASE E-RELATED"/>
    <property type="match status" value="1"/>
</dbReference>
<dbReference type="Gene3D" id="3.20.20.80">
    <property type="entry name" value="Glycosidases"/>
    <property type="match status" value="1"/>
</dbReference>
<feature type="active site" description="Nucleophile" evidence="4 7">
    <location>
        <position position="324"/>
    </location>
</feature>
<dbReference type="Proteomes" id="UP000324575">
    <property type="component" value="Unassembled WGS sequence"/>
</dbReference>
<comment type="similarity">
    <text evidence="1 7">Belongs to the glycosyl hydrolase 26 family.</text>
</comment>
<evidence type="ECO:0000256" key="1">
    <source>
        <dbReference type="ARBA" id="ARBA00007754"/>
    </source>
</evidence>
<evidence type="ECO:0000256" key="6">
    <source>
        <dbReference type="PIRSR" id="PIRSR018168-3"/>
    </source>
</evidence>
<dbReference type="PRINTS" id="PR00739">
    <property type="entry name" value="GLHYDRLASE26"/>
</dbReference>
<sequence>MNSNRKITIYERRFCRGKAYLALWTLLAVSVFAVKAGNEIYLEGVDKNATSETRALYKRLLNRLDEGIMLGHQDDLAYGVGWYNEPNRSDIHDVTGKYPAVNGWEIGHIELGAKYDLDSVYFDNMKRYIREGHNRGSINTISWHGDNIVTGNNAWDCAQDYVVTSILPGGENHKKFITWLDKVADFFLDLKDDEGNLIPVMFRMYHEHSGAWFWWGSKQCTPDEYKQLWIMTVKHLRDTRNVHNILYSFSPSETKDIDEYLERYPGDDYVDIVGFDCYAGGNNEYQNPEKMQQQIEKYKNALKHNLDMVTAYAKKAGKIPTIAETGMERIPYPHYFTDAVYNSIKDYKVSYVLFWRNAFNRPNHFYAPYPGGPGEEDFRLFAEKKGIILQ</sequence>
<evidence type="ECO:0000256" key="5">
    <source>
        <dbReference type="PIRSR" id="PIRSR018168-2"/>
    </source>
</evidence>
<dbReference type="AlphaFoldDB" id="A0A5M8NUX2"/>
<evidence type="ECO:0000256" key="4">
    <source>
        <dbReference type="PIRSR" id="PIRSR018168-1"/>
    </source>
</evidence>
<protein>
    <submittedName>
        <fullName evidence="9">4-beta-mannosidase</fullName>
        <ecNumber evidence="9">3.2.1.78</ecNumber>
    </submittedName>
</protein>
<evidence type="ECO:0000256" key="2">
    <source>
        <dbReference type="ARBA" id="ARBA00022801"/>
    </source>
</evidence>
<dbReference type="PROSITE" id="PS51764">
    <property type="entry name" value="GH26"/>
    <property type="match status" value="1"/>
</dbReference>
<gene>
    <name evidence="9" type="ORF">EZS26_003174</name>
</gene>
<keyword evidence="2 7" id="KW-0378">Hydrolase</keyword>
<feature type="binding site" evidence="5">
    <location>
        <position position="144"/>
    </location>
    <ligand>
        <name>substrate</name>
    </ligand>
</feature>
<feature type="site" description="Plays an important role in maintaining the position of the catalytic nucleophile" evidence="6">
    <location>
        <position position="206"/>
    </location>
</feature>
<dbReference type="PIRSF" id="PIRSF018168">
    <property type="entry name" value="Mannan-1_4-beta-mannosidase"/>
    <property type="match status" value="1"/>
</dbReference>
<dbReference type="GO" id="GO:0006080">
    <property type="term" value="P:substituted mannan metabolic process"/>
    <property type="evidence" value="ECO:0007669"/>
    <property type="project" value="InterPro"/>
</dbReference>
<dbReference type="GO" id="GO:0016985">
    <property type="term" value="F:mannan endo-1,4-beta-mannosidase activity"/>
    <property type="evidence" value="ECO:0007669"/>
    <property type="project" value="UniProtKB-EC"/>
</dbReference>
<evidence type="ECO:0000256" key="3">
    <source>
        <dbReference type="ARBA" id="ARBA00023295"/>
    </source>
</evidence>
<evidence type="ECO:0000256" key="7">
    <source>
        <dbReference type="PROSITE-ProRule" id="PRU01100"/>
    </source>
</evidence>
<evidence type="ECO:0000313" key="9">
    <source>
        <dbReference type="EMBL" id="KAA6300686.1"/>
    </source>
</evidence>
<feature type="active site" description="Proton donor" evidence="4 7">
    <location>
        <position position="207"/>
    </location>
</feature>
<organism evidence="9 10">
    <name type="scientific">Candidatus Ordinivivax streblomastigis</name>
    <dbReference type="NCBI Taxonomy" id="2540710"/>
    <lineage>
        <taxon>Bacteria</taxon>
        <taxon>Pseudomonadati</taxon>
        <taxon>Bacteroidota</taxon>
        <taxon>Bacteroidia</taxon>
        <taxon>Bacteroidales</taxon>
        <taxon>Candidatus Ordinivivax</taxon>
    </lineage>
</organism>
<feature type="binding site" evidence="5">
    <location>
        <position position="278"/>
    </location>
    <ligand>
        <name>substrate</name>
    </ligand>
</feature>
<dbReference type="InterPro" id="IPR017853">
    <property type="entry name" value="GH"/>
</dbReference>
<dbReference type="InterPro" id="IPR000805">
    <property type="entry name" value="Glyco_hydro_26"/>
</dbReference>
<name>A0A5M8NUX2_9BACT</name>
<proteinExistence type="inferred from homology"/>
<feature type="domain" description="GH26" evidence="8">
    <location>
        <begin position="51"/>
        <end position="390"/>
    </location>
</feature>
<dbReference type="EMBL" id="SNRX01000055">
    <property type="protein sequence ID" value="KAA6300686.1"/>
    <property type="molecule type" value="Genomic_DNA"/>
</dbReference>
<keyword evidence="3 7" id="KW-0326">Glycosidase</keyword>